<dbReference type="PANTHER" id="PTHR12413:SF2">
    <property type="entry name" value="DOLICHYL PYROPHOSPHATE GLC1MAN9GLCNAC2 ALPHA-1,3-GLUCOSYLTRANSFERASE-RELATED"/>
    <property type="match status" value="1"/>
</dbReference>
<evidence type="ECO:0000256" key="9">
    <source>
        <dbReference type="ARBA" id="ARBA00023136"/>
    </source>
</evidence>
<feature type="transmembrane region" description="Helical" evidence="10">
    <location>
        <begin position="154"/>
        <end position="172"/>
    </location>
</feature>
<sequence>MGLTVCSVFVVSIGPWVYMGKLPSLLSRLFPFHRGLCHAYWAPNFWALYNTLDKVLDLSGKFPEYCIDKTTAAAGGNFVNMTSGLTGDYVHACLPTIRPLHTAVLTLFFVLPSLLICKRCTNPTDEENPQVLGCILLRAVVAAAWAAFLFSWHVHEKAILTVTLPLLLLAVVSRKIRGLAFYVTTLAHFSLLPLIFTPAGKFKQAPALFDTASDCRSACLYQLVCQLRS</sequence>
<evidence type="ECO:0000313" key="12">
    <source>
        <dbReference type="Proteomes" id="UP000281553"/>
    </source>
</evidence>
<dbReference type="Pfam" id="PF03155">
    <property type="entry name" value="Alg6_Alg8"/>
    <property type="match status" value="1"/>
</dbReference>
<keyword evidence="4 10" id="KW-0328">Glycosyltransferase</keyword>
<gene>
    <name evidence="11" type="ORF">DILT_LOCUS15529</name>
</gene>
<dbReference type="EC" id="2.4.1.-" evidence="10"/>
<organism evidence="11 12">
    <name type="scientific">Dibothriocephalus latus</name>
    <name type="common">Fish tapeworm</name>
    <name type="synonym">Diphyllobothrium latum</name>
    <dbReference type="NCBI Taxonomy" id="60516"/>
    <lineage>
        <taxon>Eukaryota</taxon>
        <taxon>Metazoa</taxon>
        <taxon>Spiralia</taxon>
        <taxon>Lophotrochozoa</taxon>
        <taxon>Platyhelminthes</taxon>
        <taxon>Cestoda</taxon>
        <taxon>Eucestoda</taxon>
        <taxon>Diphyllobothriidea</taxon>
        <taxon>Diphyllobothriidae</taxon>
        <taxon>Dibothriocephalus</taxon>
    </lineage>
</organism>
<dbReference type="UniPathway" id="UPA00378"/>
<keyword evidence="9 10" id="KW-0472">Membrane</keyword>
<evidence type="ECO:0000256" key="5">
    <source>
        <dbReference type="ARBA" id="ARBA00022679"/>
    </source>
</evidence>
<protein>
    <recommendedName>
        <fullName evidence="10">Alpha-1,3-glucosyltransferase</fullName>
        <ecNumber evidence="10">2.4.1.-</ecNumber>
    </recommendedName>
</protein>
<dbReference type="GO" id="GO:0042283">
    <property type="term" value="F:dolichyl pyrophosphate Glc1Man9GlcNAc2 alpha-1,3-glucosyltransferase activity"/>
    <property type="evidence" value="ECO:0007669"/>
    <property type="project" value="TreeGrafter"/>
</dbReference>
<comment type="subcellular location">
    <subcellularLocation>
        <location evidence="1 10">Endoplasmic reticulum membrane</location>
        <topology evidence="1 10">Multi-pass membrane protein</topology>
    </subcellularLocation>
</comment>
<keyword evidence="8 10" id="KW-1133">Transmembrane helix</keyword>
<accession>A0A3P7MLB9</accession>
<evidence type="ECO:0000256" key="7">
    <source>
        <dbReference type="ARBA" id="ARBA00022824"/>
    </source>
</evidence>
<dbReference type="GO" id="GO:0005789">
    <property type="term" value="C:endoplasmic reticulum membrane"/>
    <property type="evidence" value="ECO:0007669"/>
    <property type="project" value="UniProtKB-SubCell"/>
</dbReference>
<evidence type="ECO:0000256" key="1">
    <source>
        <dbReference type="ARBA" id="ARBA00004477"/>
    </source>
</evidence>
<dbReference type="GO" id="GO:0006487">
    <property type="term" value="P:protein N-linked glycosylation"/>
    <property type="evidence" value="ECO:0007669"/>
    <property type="project" value="TreeGrafter"/>
</dbReference>
<evidence type="ECO:0000256" key="6">
    <source>
        <dbReference type="ARBA" id="ARBA00022692"/>
    </source>
</evidence>
<comment type="similarity">
    <text evidence="3 10">Belongs to the ALG6/ALG8 glucosyltransferase family.</text>
</comment>
<dbReference type="EMBL" id="UYRU01079745">
    <property type="protein sequence ID" value="VDN30404.1"/>
    <property type="molecule type" value="Genomic_DNA"/>
</dbReference>
<name>A0A3P7MLB9_DIBLA</name>
<reference evidence="11 12" key="1">
    <citation type="submission" date="2018-11" db="EMBL/GenBank/DDBJ databases">
        <authorList>
            <consortium name="Pathogen Informatics"/>
        </authorList>
    </citation>
    <scope>NUCLEOTIDE SEQUENCE [LARGE SCALE GENOMIC DNA]</scope>
</reference>
<keyword evidence="12" id="KW-1185">Reference proteome</keyword>
<evidence type="ECO:0000256" key="10">
    <source>
        <dbReference type="RuleBase" id="RU363110"/>
    </source>
</evidence>
<proteinExistence type="inferred from homology"/>
<evidence type="ECO:0000256" key="4">
    <source>
        <dbReference type="ARBA" id="ARBA00022676"/>
    </source>
</evidence>
<feature type="transmembrane region" description="Helical" evidence="10">
    <location>
        <begin position="129"/>
        <end position="148"/>
    </location>
</feature>
<evidence type="ECO:0000256" key="8">
    <source>
        <dbReference type="ARBA" id="ARBA00022989"/>
    </source>
</evidence>
<keyword evidence="7 10" id="KW-0256">Endoplasmic reticulum</keyword>
<dbReference type="AlphaFoldDB" id="A0A3P7MLB9"/>
<evidence type="ECO:0000313" key="11">
    <source>
        <dbReference type="EMBL" id="VDN30404.1"/>
    </source>
</evidence>
<dbReference type="InterPro" id="IPR004856">
    <property type="entry name" value="Glyco_trans_ALG6/ALG8"/>
</dbReference>
<comment type="pathway">
    <text evidence="2 10">Protein modification; protein glycosylation.</text>
</comment>
<dbReference type="Proteomes" id="UP000281553">
    <property type="component" value="Unassembled WGS sequence"/>
</dbReference>
<feature type="transmembrane region" description="Helical" evidence="10">
    <location>
        <begin position="179"/>
        <end position="196"/>
    </location>
</feature>
<evidence type="ECO:0000256" key="3">
    <source>
        <dbReference type="ARBA" id="ARBA00008715"/>
    </source>
</evidence>
<keyword evidence="6 10" id="KW-0812">Transmembrane</keyword>
<evidence type="ECO:0000256" key="2">
    <source>
        <dbReference type="ARBA" id="ARBA00004922"/>
    </source>
</evidence>
<dbReference type="PANTHER" id="PTHR12413">
    <property type="entry name" value="DOLICHYL GLYCOSYLTRANSFERASE"/>
    <property type="match status" value="1"/>
</dbReference>
<keyword evidence="5 10" id="KW-0808">Transferase</keyword>
<feature type="transmembrane region" description="Helical" evidence="10">
    <location>
        <begin position="100"/>
        <end position="117"/>
    </location>
</feature>
<dbReference type="OrthoDB" id="1689333at2759"/>
<comment type="caution">
    <text evidence="10">Lacks conserved residue(s) required for the propagation of feature annotation.</text>
</comment>